<comment type="caution">
    <text evidence="2">The sequence shown here is derived from an EMBL/GenBank/DDBJ whole genome shotgun (WGS) entry which is preliminary data.</text>
</comment>
<reference evidence="3" key="1">
    <citation type="journal article" date="2019" name="Int. J. Syst. Evol. Microbiol.">
        <title>The Global Catalogue of Microorganisms (GCM) 10K type strain sequencing project: providing services to taxonomists for standard genome sequencing and annotation.</title>
        <authorList>
            <consortium name="The Broad Institute Genomics Platform"/>
            <consortium name="The Broad Institute Genome Sequencing Center for Infectious Disease"/>
            <person name="Wu L."/>
            <person name="Ma J."/>
        </authorList>
    </citation>
    <scope>NUCLEOTIDE SEQUENCE [LARGE SCALE GENOMIC DNA]</scope>
    <source>
        <strain evidence="3">CECT 7649</strain>
    </source>
</reference>
<evidence type="ECO:0000313" key="2">
    <source>
        <dbReference type="EMBL" id="MFC7384839.1"/>
    </source>
</evidence>
<feature type="signal peptide" evidence="1">
    <location>
        <begin position="1"/>
        <end position="27"/>
    </location>
</feature>
<dbReference type="RefSeq" id="WP_380828684.1">
    <property type="nucleotide sequence ID" value="NZ_JBHTCG010000014.1"/>
</dbReference>
<dbReference type="EMBL" id="JBHTCG010000014">
    <property type="protein sequence ID" value="MFC7384839.1"/>
    <property type="molecule type" value="Genomic_DNA"/>
</dbReference>
<dbReference type="Proteomes" id="UP001596496">
    <property type="component" value="Unassembled WGS sequence"/>
</dbReference>
<dbReference type="InterPro" id="IPR005152">
    <property type="entry name" value="Lipase_secreted"/>
</dbReference>
<proteinExistence type="predicted"/>
<evidence type="ECO:0000256" key="1">
    <source>
        <dbReference type="SAM" id="SignalP"/>
    </source>
</evidence>
<sequence>MPILRTLTALASALVLLAGATPAPAHAAEAREGGGEWRGTPVRLEPLPEPSRLAGAGPSWSLRYLSTSWNGGPAVVGGTLSLPPGRPPPGGWPVVSFGHGFDGLGDACAPSRTGPSPWERAVQEALVAAGYAVAVTDGEGLGTPARSPGVDGAFEAYNMIDIVRAARNIAPVSRSWVAAGYSLGGHAALFAAALAHRYAPTLRHAGTIALAPITQWGVQLASPAFRDPAARLPFTVPYTGHTLALTEPGFRPSDWFTPAGLELVRLAGRACVQEMLGAAAGRTNGEVVKDPAALAEVMARALADDEVIAARYPKPVYIAHGTADAGVPLALTELTVRQLSAAGTDVTFLPVPGADHITLLPAIARQVTEWTDSLLR</sequence>
<dbReference type="Pfam" id="PF03583">
    <property type="entry name" value="LIP"/>
    <property type="match status" value="1"/>
</dbReference>
<gene>
    <name evidence="2" type="ORF">ACFQSB_21685</name>
</gene>
<dbReference type="SUPFAM" id="SSF53474">
    <property type="entry name" value="alpha/beta-Hydrolases"/>
    <property type="match status" value="1"/>
</dbReference>
<feature type="chain" id="PRO_5045850599" evidence="1">
    <location>
        <begin position="28"/>
        <end position="376"/>
    </location>
</feature>
<dbReference type="PANTHER" id="PTHR34853:SF1">
    <property type="entry name" value="LIPASE 5"/>
    <property type="match status" value="1"/>
</dbReference>
<dbReference type="Gene3D" id="3.40.50.1820">
    <property type="entry name" value="alpha/beta hydrolase"/>
    <property type="match status" value="2"/>
</dbReference>
<dbReference type="InterPro" id="IPR029058">
    <property type="entry name" value="AB_hydrolase_fold"/>
</dbReference>
<keyword evidence="1" id="KW-0732">Signal</keyword>
<dbReference type="PANTHER" id="PTHR34853">
    <property type="match status" value="1"/>
</dbReference>
<evidence type="ECO:0000313" key="3">
    <source>
        <dbReference type="Proteomes" id="UP001596496"/>
    </source>
</evidence>
<accession>A0ABW2P7I0</accession>
<name>A0ABW2P7I0_9ACTN</name>
<dbReference type="PIRSF" id="PIRSF029171">
    <property type="entry name" value="Esterase_LipA"/>
    <property type="match status" value="1"/>
</dbReference>
<organism evidence="2 3">
    <name type="scientific">Sphaerisporangium rhizosphaerae</name>
    <dbReference type="NCBI Taxonomy" id="2269375"/>
    <lineage>
        <taxon>Bacteria</taxon>
        <taxon>Bacillati</taxon>
        <taxon>Actinomycetota</taxon>
        <taxon>Actinomycetes</taxon>
        <taxon>Streptosporangiales</taxon>
        <taxon>Streptosporangiaceae</taxon>
        <taxon>Sphaerisporangium</taxon>
    </lineage>
</organism>
<keyword evidence="3" id="KW-1185">Reference proteome</keyword>
<protein>
    <submittedName>
        <fullName evidence="2">Lipase family protein</fullName>
    </submittedName>
</protein>